<keyword evidence="1" id="KW-0472">Membrane</keyword>
<evidence type="ECO:0000256" key="1">
    <source>
        <dbReference type="SAM" id="Phobius"/>
    </source>
</evidence>
<dbReference type="Proteomes" id="UP000257139">
    <property type="component" value="Unassembled WGS sequence"/>
</dbReference>
<keyword evidence="1" id="KW-1133">Transmembrane helix</keyword>
<keyword evidence="1" id="KW-0812">Transmembrane</keyword>
<dbReference type="EMBL" id="OGUU01000045">
    <property type="protein sequence ID" value="SPC25602.1"/>
    <property type="molecule type" value="Genomic_DNA"/>
</dbReference>
<dbReference type="AlphaFoldDB" id="A0A7Z7JIN8"/>
<reference evidence="2 3" key="1">
    <citation type="submission" date="2018-01" db="EMBL/GenBank/DDBJ databases">
        <authorList>
            <person name="Clerissi C."/>
        </authorList>
    </citation>
    <scope>NUCLEOTIDE SEQUENCE [LARGE SCALE GENOMIC DNA]</scope>
    <source>
        <strain evidence="2">Cupriavidus taiwanensis STM 6021</strain>
    </source>
</reference>
<evidence type="ECO:0000313" key="2">
    <source>
        <dbReference type="EMBL" id="SPC25602.1"/>
    </source>
</evidence>
<accession>A0A7Z7JIN8</accession>
<sequence>MVRLNLVAYRSNDTEARRHIKAFLILSESAFAWLATNFALFRGIGHYFVTHGARKKLGYTHAMRHCPNS</sequence>
<feature type="transmembrane region" description="Helical" evidence="1">
    <location>
        <begin position="20"/>
        <end position="41"/>
    </location>
</feature>
<organism evidence="2 3">
    <name type="scientific">Cupriavidus taiwanensis</name>
    <dbReference type="NCBI Taxonomy" id="164546"/>
    <lineage>
        <taxon>Bacteria</taxon>
        <taxon>Pseudomonadati</taxon>
        <taxon>Pseudomonadota</taxon>
        <taxon>Betaproteobacteria</taxon>
        <taxon>Burkholderiales</taxon>
        <taxon>Burkholderiaceae</taxon>
        <taxon>Cupriavidus</taxon>
    </lineage>
</organism>
<protein>
    <submittedName>
        <fullName evidence="2">Uncharacterized protein</fullName>
    </submittedName>
</protein>
<gene>
    <name evidence="2" type="ORF">CBM2594_U10103</name>
</gene>
<proteinExistence type="predicted"/>
<name>A0A7Z7JIN8_9BURK</name>
<comment type="caution">
    <text evidence="2">The sequence shown here is derived from an EMBL/GenBank/DDBJ whole genome shotgun (WGS) entry which is preliminary data.</text>
</comment>
<evidence type="ECO:0000313" key="3">
    <source>
        <dbReference type="Proteomes" id="UP000257139"/>
    </source>
</evidence>